<dbReference type="InterPro" id="IPR013325">
    <property type="entry name" value="RNA_pol_sigma_r2"/>
</dbReference>
<sequence>MALTHTLEAHLANARPRALAALLRRFRDLDVAEDALQEAMLRALKKWPATRIPSDPAAWLIRTGSNAMIDRIRRDRRFAELASDEIALMGGPRDHTEVELERAEVIDSADMRDDVLRLMFMCCHPDLGVHDQLALALKVIAGFSVEQIAAAFVIKPKAMEQRITRAKKKASAVAGRLETPTAFERTRRLEAVCLMIYLLFNEGYASSHGKSHINPEICSEAIRLARLLLSLFPAQAEVMGLLALCLLQHARHRARIGAGGELITLDAQDRTLWDREAIAEATVMIEKALRKGRPGPYQIQAAIAAVHCRAATAADADWAEIELLYGALEREMPTPVVALNHAVAISMTKGHAAALAALAPLEDDLGSYLPYHVARADFLAALGRKEEALHAFRAALSLCPNKGQEAHITQRIAALQRCLAPD</sequence>
<evidence type="ECO:0000259" key="2">
    <source>
        <dbReference type="Pfam" id="PF20239"/>
    </source>
</evidence>
<dbReference type="Proteomes" id="UP000291301">
    <property type="component" value="Unassembled WGS sequence"/>
</dbReference>
<dbReference type="GO" id="GO:0006352">
    <property type="term" value="P:DNA-templated transcription initiation"/>
    <property type="evidence" value="ECO:0007669"/>
    <property type="project" value="InterPro"/>
</dbReference>
<evidence type="ECO:0000313" key="3">
    <source>
        <dbReference type="EMBL" id="TCD13731.1"/>
    </source>
</evidence>
<dbReference type="InterPro" id="IPR011990">
    <property type="entry name" value="TPR-like_helical_dom_sf"/>
</dbReference>
<dbReference type="InterPro" id="IPR007627">
    <property type="entry name" value="RNA_pol_sigma70_r2"/>
</dbReference>
<dbReference type="InterPro" id="IPR014284">
    <property type="entry name" value="RNA_pol_sigma-70_dom"/>
</dbReference>
<dbReference type="SUPFAM" id="SSF88946">
    <property type="entry name" value="Sigma2 domain of RNA polymerase sigma factors"/>
    <property type="match status" value="1"/>
</dbReference>
<keyword evidence="4" id="KW-1185">Reference proteome</keyword>
<comment type="caution">
    <text evidence="3">The sequence shown here is derived from an EMBL/GenBank/DDBJ whole genome shotgun (WGS) entry which is preliminary data.</text>
</comment>
<name>A0A4R0P989_9HYPH</name>
<dbReference type="RefSeq" id="WP_131569010.1">
    <property type="nucleotide sequence ID" value="NZ_JAINFK010000003.1"/>
</dbReference>
<reference evidence="3 4" key="1">
    <citation type="journal article" date="2015" name="Antonie Van Leeuwenhoek">
        <title>Oricola cellulosilytica gen. nov., sp. nov., a cellulose-degrading bacterium of the family Phyllobacteriaceae isolated from surface seashore water, and emended descriptions of Mesorhizobium loti and Phyllobacterium myrsinacearum.</title>
        <authorList>
            <person name="Hameed A."/>
            <person name="Shahina M."/>
            <person name="Lai W.A."/>
            <person name="Lin S.Y."/>
            <person name="Young L.S."/>
            <person name="Liu Y.C."/>
            <person name="Hsu Y.H."/>
            <person name="Young C.C."/>
        </authorList>
    </citation>
    <scope>NUCLEOTIDE SEQUENCE [LARGE SCALE GENOMIC DNA]</scope>
    <source>
        <strain evidence="3 4">KCTC 52183</strain>
    </source>
</reference>
<protein>
    <submittedName>
        <fullName evidence="3">Sigma-70 family RNA polymerase sigma factor</fullName>
    </submittedName>
</protein>
<dbReference type="Gene3D" id="1.25.40.10">
    <property type="entry name" value="Tetratricopeptide repeat domain"/>
    <property type="match status" value="1"/>
</dbReference>
<proteinExistence type="predicted"/>
<dbReference type="AlphaFoldDB" id="A0A4R0P989"/>
<accession>A0A4R0P989</accession>
<dbReference type="Pfam" id="PF04542">
    <property type="entry name" value="Sigma70_r2"/>
    <property type="match status" value="1"/>
</dbReference>
<dbReference type="SUPFAM" id="SSF48452">
    <property type="entry name" value="TPR-like"/>
    <property type="match status" value="1"/>
</dbReference>
<dbReference type="SUPFAM" id="SSF88659">
    <property type="entry name" value="Sigma3 and sigma4 domains of RNA polymerase sigma factors"/>
    <property type="match status" value="1"/>
</dbReference>
<dbReference type="PANTHER" id="PTHR47756:SF1">
    <property type="entry name" value="BLL0085 PROTEIN"/>
    <property type="match status" value="1"/>
</dbReference>
<dbReference type="InterPro" id="IPR046531">
    <property type="entry name" value="DUF6596"/>
</dbReference>
<dbReference type="Pfam" id="PF20239">
    <property type="entry name" value="DUF6596"/>
    <property type="match status" value="1"/>
</dbReference>
<dbReference type="InterPro" id="IPR013324">
    <property type="entry name" value="RNA_pol_sigma_r3/r4-like"/>
</dbReference>
<feature type="domain" description="DUF6596" evidence="2">
    <location>
        <begin position="188"/>
        <end position="288"/>
    </location>
</feature>
<dbReference type="GO" id="GO:0003700">
    <property type="term" value="F:DNA-binding transcription factor activity"/>
    <property type="evidence" value="ECO:0007669"/>
    <property type="project" value="InterPro"/>
</dbReference>
<feature type="domain" description="RNA polymerase sigma-70 region 2" evidence="1">
    <location>
        <begin position="15"/>
        <end position="77"/>
    </location>
</feature>
<evidence type="ECO:0000313" key="4">
    <source>
        <dbReference type="Proteomes" id="UP000291301"/>
    </source>
</evidence>
<dbReference type="NCBIfam" id="TIGR02937">
    <property type="entry name" value="sigma70-ECF"/>
    <property type="match status" value="1"/>
</dbReference>
<evidence type="ECO:0000259" key="1">
    <source>
        <dbReference type="Pfam" id="PF04542"/>
    </source>
</evidence>
<organism evidence="3 4">
    <name type="scientific">Oricola cellulosilytica</name>
    <dbReference type="NCBI Taxonomy" id="1429082"/>
    <lineage>
        <taxon>Bacteria</taxon>
        <taxon>Pseudomonadati</taxon>
        <taxon>Pseudomonadota</taxon>
        <taxon>Alphaproteobacteria</taxon>
        <taxon>Hyphomicrobiales</taxon>
        <taxon>Ahrensiaceae</taxon>
        <taxon>Oricola</taxon>
    </lineage>
</organism>
<dbReference type="PANTHER" id="PTHR47756">
    <property type="entry name" value="BLL6612 PROTEIN-RELATED"/>
    <property type="match status" value="1"/>
</dbReference>
<gene>
    <name evidence="3" type="ORF">E0D97_11520</name>
</gene>
<dbReference type="EMBL" id="SJST01000004">
    <property type="protein sequence ID" value="TCD13731.1"/>
    <property type="molecule type" value="Genomic_DNA"/>
</dbReference>
<dbReference type="Gene3D" id="1.10.1740.10">
    <property type="match status" value="1"/>
</dbReference>
<dbReference type="OrthoDB" id="9780299at2"/>